<feature type="compositionally biased region" description="Low complexity" evidence="15">
    <location>
        <begin position="1092"/>
        <end position="1110"/>
    </location>
</feature>
<comment type="subcellular location">
    <subcellularLocation>
        <location evidence="3">Endomembrane system</location>
        <topology evidence="3">Multi-pass membrane protein</topology>
    </subcellularLocation>
    <subcellularLocation>
        <location evidence="14">Membrane</location>
        <topology evidence="14">Multi-pass membrane protein</topology>
    </subcellularLocation>
</comment>
<keyword evidence="6 14" id="KW-0645">Protease</keyword>
<evidence type="ECO:0000256" key="4">
    <source>
        <dbReference type="ARBA" id="ARBA00004906"/>
    </source>
</evidence>
<evidence type="ECO:0000256" key="6">
    <source>
        <dbReference type="ARBA" id="ARBA00022670"/>
    </source>
</evidence>
<comment type="similarity">
    <text evidence="5 14">Belongs to the peptidase S54 family.</text>
</comment>
<evidence type="ECO:0000256" key="11">
    <source>
        <dbReference type="ARBA" id="ARBA00022825"/>
    </source>
</evidence>
<evidence type="ECO:0000259" key="17">
    <source>
        <dbReference type="Pfam" id="PF11145"/>
    </source>
</evidence>
<dbReference type="Proteomes" id="UP001280581">
    <property type="component" value="Unassembled WGS sequence"/>
</dbReference>
<evidence type="ECO:0000259" key="16">
    <source>
        <dbReference type="Pfam" id="PF01694"/>
    </source>
</evidence>
<dbReference type="GO" id="GO:0061630">
    <property type="term" value="F:ubiquitin protein ligase activity"/>
    <property type="evidence" value="ECO:0007669"/>
    <property type="project" value="UniProtKB-EC"/>
</dbReference>
<feature type="compositionally biased region" description="Polar residues" evidence="15">
    <location>
        <begin position="53"/>
        <end position="71"/>
    </location>
</feature>
<evidence type="ECO:0000313" key="19">
    <source>
        <dbReference type="Proteomes" id="UP001280581"/>
    </source>
</evidence>
<feature type="transmembrane region" description="Helical" evidence="14">
    <location>
        <begin position="985"/>
        <end position="1006"/>
    </location>
</feature>
<feature type="domain" description="Peptidase S54 rhomboid" evidence="16">
    <location>
        <begin position="268"/>
        <end position="406"/>
    </location>
</feature>
<comment type="caution">
    <text evidence="14">Lacks conserved residue(s) required for the propagation of feature annotation.</text>
</comment>
<dbReference type="GO" id="GO:0004252">
    <property type="term" value="F:serine-type endopeptidase activity"/>
    <property type="evidence" value="ECO:0007669"/>
    <property type="project" value="InterPro"/>
</dbReference>
<feature type="transmembrane region" description="Helical" evidence="14">
    <location>
        <begin position="454"/>
        <end position="475"/>
    </location>
</feature>
<evidence type="ECO:0000256" key="8">
    <source>
        <dbReference type="ARBA" id="ARBA00022692"/>
    </source>
</evidence>
<evidence type="ECO:0000256" key="15">
    <source>
        <dbReference type="SAM" id="MobiDB-lite"/>
    </source>
</evidence>
<evidence type="ECO:0000256" key="12">
    <source>
        <dbReference type="ARBA" id="ARBA00022989"/>
    </source>
</evidence>
<feature type="transmembrane region" description="Helical" evidence="14">
    <location>
        <begin position="954"/>
        <end position="979"/>
    </location>
</feature>
<evidence type="ECO:0000256" key="14">
    <source>
        <dbReference type="RuleBase" id="RU362115"/>
    </source>
</evidence>
<comment type="catalytic activity">
    <reaction evidence="1 14">
        <text>Cleaves type-1 transmembrane domains using a catalytic dyad composed of serine and histidine that are contributed by different transmembrane domains.</text>
        <dbReference type="EC" id="3.4.21.105"/>
    </reaction>
</comment>
<feature type="compositionally biased region" description="Low complexity" evidence="15">
    <location>
        <begin position="1022"/>
        <end position="1031"/>
    </location>
</feature>
<feature type="transmembrane region" description="Helical" evidence="14">
    <location>
        <begin position="270"/>
        <end position="291"/>
    </location>
</feature>
<feature type="compositionally biased region" description="Low complexity" evidence="15">
    <location>
        <begin position="1057"/>
        <end position="1067"/>
    </location>
</feature>
<comment type="caution">
    <text evidence="18">The sequence shown here is derived from an EMBL/GenBank/DDBJ whole genome shotgun (WGS) entry which is preliminary data.</text>
</comment>
<feature type="compositionally biased region" description="Pro residues" evidence="15">
    <location>
        <begin position="1068"/>
        <end position="1077"/>
    </location>
</feature>
<evidence type="ECO:0000256" key="10">
    <source>
        <dbReference type="ARBA" id="ARBA00022801"/>
    </source>
</evidence>
<dbReference type="Pfam" id="PF11145">
    <property type="entry name" value="DUF2921"/>
    <property type="match status" value="2"/>
</dbReference>
<dbReference type="GO" id="GO:0006508">
    <property type="term" value="P:proteolysis"/>
    <property type="evidence" value="ECO:0007669"/>
    <property type="project" value="UniProtKB-KW"/>
</dbReference>
<feature type="transmembrane region" description="Helical" evidence="14">
    <location>
        <begin position="1121"/>
        <end position="1138"/>
    </location>
</feature>
<keyword evidence="11 14" id="KW-0720">Serine protease</keyword>
<keyword evidence="13 14" id="KW-0472">Membrane</keyword>
<dbReference type="EMBL" id="WVTA01000005">
    <property type="protein sequence ID" value="KAK3209864.1"/>
    <property type="molecule type" value="Genomic_DNA"/>
</dbReference>
<keyword evidence="19" id="KW-1185">Reference proteome</keyword>
<evidence type="ECO:0000256" key="9">
    <source>
        <dbReference type="ARBA" id="ARBA00022786"/>
    </source>
</evidence>
<keyword evidence="8 14" id="KW-0812">Transmembrane</keyword>
<feature type="compositionally biased region" description="Polar residues" evidence="15">
    <location>
        <begin position="25"/>
        <end position="40"/>
    </location>
</feature>
<dbReference type="InterPro" id="IPR022764">
    <property type="entry name" value="Peptidase_S54_rhomboid_dom"/>
</dbReference>
<dbReference type="GO" id="GO:0016020">
    <property type="term" value="C:membrane"/>
    <property type="evidence" value="ECO:0007669"/>
    <property type="project" value="UniProtKB-SubCell"/>
</dbReference>
<keyword evidence="7" id="KW-0808">Transferase</keyword>
<feature type="transmembrane region" description="Helical" evidence="14">
    <location>
        <begin position="147"/>
        <end position="168"/>
    </location>
</feature>
<dbReference type="EC" id="3.4.21.105" evidence="14"/>
<evidence type="ECO:0000256" key="13">
    <source>
        <dbReference type="ARBA" id="ARBA00023136"/>
    </source>
</evidence>
<comment type="pathway">
    <text evidence="4">Protein modification; protein ubiquitination.</text>
</comment>
<keyword evidence="12 14" id="KW-1133">Transmembrane helix</keyword>
<gene>
    <name evidence="18" type="ORF">GRF29_44g830872</name>
</gene>
<dbReference type="InterPro" id="IPR002610">
    <property type="entry name" value="Peptidase_S54_rhomboid-like"/>
</dbReference>
<dbReference type="InterPro" id="IPR035952">
    <property type="entry name" value="Rhomboid-like_sf"/>
</dbReference>
<dbReference type="PANTHER" id="PTHR22936">
    <property type="entry name" value="RHOMBOID-RELATED"/>
    <property type="match status" value="1"/>
</dbReference>
<feature type="compositionally biased region" description="Pro residues" evidence="15">
    <location>
        <begin position="1032"/>
        <end position="1052"/>
    </location>
</feature>
<keyword evidence="9" id="KW-0833">Ubl conjugation pathway</keyword>
<organism evidence="18 19">
    <name type="scientific">Pseudopithomyces chartarum</name>
    <dbReference type="NCBI Taxonomy" id="1892770"/>
    <lineage>
        <taxon>Eukaryota</taxon>
        <taxon>Fungi</taxon>
        <taxon>Dikarya</taxon>
        <taxon>Ascomycota</taxon>
        <taxon>Pezizomycotina</taxon>
        <taxon>Dothideomycetes</taxon>
        <taxon>Pleosporomycetidae</taxon>
        <taxon>Pleosporales</taxon>
        <taxon>Massarineae</taxon>
        <taxon>Didymosphaeriaceae</taxon>
        <taxon>Pseudopithomyces</taxon>
    </lineage>
</organism>
<feature type="transmembrane region" description="Helical" evidence="14">
    <location>
        <begin position="1144"/>
        <end position="1163"/>
    </location>
</feature>
<evidence type="ECO:0000256" key="3">
    <source>
        <dbReference type="ARBA" id="ARBA00004127"/>
    </source>
</evidence>
<proteinExistence type="inferred from homology"/>
<evidence type="ECO:0000256" key="7">
    <source>
        <dbReference type="ARBA" id="ARBA00022679"/>
    </source>
</evidence>
<feature type="transmembrane region" description="Helical" evidence="14">
    <location>
        <begin position="366"/>
        <end position="382"/>
    </location>
</feature>
<evidence type="ECO:0000256" key="2">
    <source>
        <dbReference type="ARBA" id="ARBA00000900"/>
    </source>
</evidence>
<evidence type="ECO:0000256" key="5">
    <source>
        <dbReference type="ARBA" id="ARBA00009045"/>
    </source>
</evidence>
<evidence type="ECO:0000256" key="1">
    <source>
        <dbReference type="ARBA" id="ARBA00000156"/>
    </source>
</evidence>
<feature type="transmembrane region" description="Helical" evidence="14">
    <location>
        <begin position="311"/>
        <end position="329"/>
    </location>
</feature>
<dbReference type="GO" id="GO:0012505">
    <property type="term" value="C:endomembrane system"/>
    <property type="evidence" value="ECO:0007669"/>
    <property type="project" value="UniProtKB-SubCell"/>
</dbReference>
<accession>A0AAN6M252</accession>
<feature type="region of interest" description="Disordered" evidence="15">
    <location>
        <begin position="1020"/>
        <end position="1110"/>
    </location>
</feature>
<feature type="transmembrane region" description="Helical" evidence="14">
    <location>
        <begin position="335"/>
        <end position="354"/>
    </location>
</feature>
<feature type="region of interest" description="Disordered" evidence="15">
    <location>
        <begin position="1271"/>
        <end position="1290"/>
    </location>
</feature>
<comment type="catalytic activity">
    <reaction evidence="2">
        <text>S-ubiquitinyl-[E2 ubiquitin-conjugating enzyme]-L-cysteine + [acceptor protein]-L-lysine = [E2 ubiquitin-conjugating enzyme]-L-cysteine + N(6)-ubiquitinyl-[acceptor protein]-L-lysine.</text>
        <dbReference type="EC" id="2.3.2.27"/>
    </reaction>
</comment>
<protein>
    <recommendedName>
        <fullName evidence="14">Rhomboid-type serine protease</fullName>
        <ecNumber evidence="14">3.4.21.105</ecNumber>
    </recommendedName>
</protein>
<dbReference type="Gene3D" id="1.20.1540.10">
    <property type="entry name" value="Rhomboid-like"/>
    <property type="match status" value="1"/>
</dbReference>
<comment type="function">
    <text evidence="14">Serine protease involved in intramembrane proteolysis.</text>
</comment>
<feature type="domain" description="SWEET-like" evidence="17">
    <location>
        <begin position="1105"/>
        <end position="1237"/>
    </location>
</feature>
<dbReference type="PANTHER" id="PTHR22936:SF69">
    <property type="entry name" value="RHOMBOID-LIKE PROTEIN"/>
    <property type="match status" value="1"/>
</dbReference>
<dbReference type="SUPFAM" id="SSF144091">
    <property type="entry name" value="Rhomboid-like"/>
    <property type="match status" value="1"/>
</dbReference>
<evidence type="ECO:0000313" key="18">
    <source>
        <dbReference type="EMBL" id="KAK3209864.1"/>
    </source>
</evidence>
<reference evidence="18 19" key="1">
    <citation type="submission" date="2021-02" db="EMBL/GenBank/DDBJ databases">
        <title>Genome assembly of Pseudopithomyces chartarum.</title>
        <authorList>
            <person name="Jauregui R."/>
            <person name="Singh J."/>
            <person name="Voisey C."/>
        </authorList>
    </citation>
    <scope>NUCLEOTIDE SEQUENCE [LARGE SCALE GENOMIC DNA]</scope>
    <source>
        <strain evidence="18 19">AGR01</strain>
    </source>
</reference>
<sequence>MAANDYYSSFPAANDASSRPPPPQHTSSGKSLPSIPSATSPFDDANRYDNHDYSSTAHLTHTQTGTSSAYSDTAYHSADPYNNQAHPYNQRYDSPPAATQHDPFTDQNAIPLQHQGKMGSSHAATSAYQMDPEGRPREKRKKKKKGWFSGRVTWVVYILTTVQIGVFIGELIKNAMLTGSPIQIKPRFNFLIGPSNGVIITMGARYQPCMHYLQVVIDGGIDTWQCPNATENVYECSLSEHCGMGGVPAQDPNLTWDDRGKFKSTEPNQWWRFITPIFLHGGLIHIGFNMLLQLTLGRDMEKEIGSLRFTVVYFASGIFGFVLGGNYAANGVPSTGASGALFGILALVLLDLLYNWKTRRSPVKDLLFLLLDVAIAFLLGLLPILDNFAHMGGFCMGLVLGICLLHSPQVLRERIGVDEPPYTTVDQSTGAGPGLQKFVKQPVGFFKGRKPFWWVWWLVRAALLVVVFIGFIMLLRNFYDWRGRCSWCEKMCLPVKTGNTTCRADLRERHPPQLRHPSHTLDPLDGSHSPATTLMEVRRDPRQFLFFIILLLLINSPEPQNPGFNTRSRYDEVISHEREQLDLLNHTRWGDFDAKEKKWLNITGLREQDAFTWDVLGDVKSRARQRMKGVLGDRAQGWLDGNNEGGDKEMVYRNISGFVQGEWVRSPLSRVRFPVDMLNGTGNVPEFAPLAEFDRNLTGTHGMVRLHLTELDGRQRTDENRTTSELKAKVVIGDADSWGDNWWEFNLNGVHYPEFGGAVLTTTSDRFGGVFALPHLQLSPHLYSNSQTLLNRTIYRTIQNQVERAFPVWNPWSSAVEGAAEGVMVAHHCEFVLYLQEAPVQFVGRNQQPLNRPIDLDWLEDELRYPTGAHIPLHSQIAMDMVGFSPDCGFVIESKGPPDFPPSEAMHLLGLKTEEFNDEAKRNILAFAVTLAFQLMFIIRQAKEAATPSTRNRISFYTIAMMALGDGFMFLALIFLHLFLGTSQLQLYTIAFLALFSVVLELRFLMDIWTVQVSEQQRLDRQQASTSTPTPQASPMPQQSPQPRAPAPPPPRDGSLPLPATAASTQPTPNPSPPSPPIIVSSDQDDIPGGEPLLPTTNAPAPTTQTTPSPRAELGALYSRYCFLLIVTFFITLQFTTMRSTARAFYFNTLSFLYLSFWLPQIYRNIMRNCRKALRWDFVLGQSTVRLIPIAYFYAAESNVLFSRTDVRGLMVLMAWVWCQIVVLASQEVLGSRFFVRDGWAPPAYDYHPVLREDEEGATLPCSSFPSSSAAPYAGGEDGDGGGQQADMGAKPGEARVKWKKVFDCSICAADIEVPVVPAEGGVDPGLGGLTLERRKYMVTP</sequence>
<feature type="region of interest" description="Disordered" evidence="15">
    <location>
        <begin position="1"/>
        <end position="144"/>
    </location>
</feature>
<dbReference type="Pfam" id="PF01694">
    <property type="entry name" value="Rhomboid"/>
    <property type="match status" value="1"/>
</dbReference>
<name>A0AAN6M252_9PLEO</name>
<keyword evidence="10 14" id="KW-0378">Hydrolase</keyword>
<feature type="domain" description="SWEET-like" evidence="17">
    <location>
        <begin position="916"/>
        <end position="1017"/>
    </location>
</feature>
<dbReference type="InterPro" id="IPR021319">
    <property type="entry name" value="DUF2921"/>
</dbReference>